<comment type="subcellular location">
    <subcellularLocation>
        <location evidence="1">Secreted</location>
    </subcellularLocation>
</comment>
<keyword evidence="4" id="KW-0325">Glycoprotein</keyword>
<sequence>MIKAQQSIQGISNNQMHTTHYKGTYWYILRHYKGTYRDMKLAVCVTVTMSLLLVGGSQAAPLSCEDLLRPLELNNINQTLGKWSAVAWSSDSPLLMQIQTSSAWLDVSVTTQDKTVAVSRFYNFTINSEDFKCARYSSDFTLHDNNTLSTFHLIPSTAVLLKTCPDCLLVLETFFEDGNPFKSIKLLSRRRELNAAEMESFKKQVDCLSLPPTMVMDPQIDLCPDTAPLLEHVLLDYFTLRY</sequence>
<evidence type="ECO:0000313" key="5">
    <source>
        <dbReference type="EMBL" id="KAL0967706.1"/>
    </source>
</evidence>
<evidence type="ECO:0000256" key="2">
    <source>
        <dbReference type="ARBA" id="ARBA00022525"/>
    </source>
</evidence>
<evidence type="ECO:0000313" key="6">
    <source>
        <dbReference type="Proteomes" id="UP001557470"/>
    </source>
</evidence>
<dbReference type="PANTHER" id="PTHR11967">
    <property type="entry name" value="ALPHA-1-ACID GLYCOPROTEIN"/>
    <property type="match status" value="1"/>
</dbReference>
<proteinExistence type="predicted"/>
<dbReference type="InterPro" id="IPR012674">
    <property type="entry name" value="Calycin"/>
</dbReference>
<accession>A0ABD0WQ87</accession>
<evidence type="ECO:0000256" key="4">
    <source>
        <dbReference type="ARBA" id="ARBA00023180"/>
    </source>
</evidence>
<keyword evidence="3" id="KW-0732">Signal</keyword>
<evidence type="ECO:0000256" key="1">
    <source>
        <dbReference type="ARBA" id="ARBA00004613"/>
    </source>
</evidence>
<evidence type="ECO:0000256" key="3">
    <source>
        <dbReference type="ARBA" id="ARBA00022729"/>
    </source>
</evidence>
<reference evidence="5 6" key="1">
    <citation type="submission" date="2024-06" db="EMBL/GenBank/DDBJ databases">
        <authorList>
            <person name="Pan Q."/>
            <person name="Wen M."/>
            <person name="Jouanno E."/>
            <person name="Zahm M."/>
            <person name="Klopp C."/>
            <person name="Cabau C."/>
            <person name="Louis A."/>
            <person name="Berthelot C."/>
            <person name="Parey E."/>
            <person name="Roest Crollius H."/>
            <person name="Montfort J."/>
            <person name="Robinson-Rechavi M."/>
            <person name="Bouchez O."/>
            <person name="Lampietro C."/>
            <person name="Lopez Roques C."/>
            <person name="Donnadieu C."/>
            <person name="Postlethwait J."/>
            <person name="Bobe J."/>
            <person name="Verreycken H."/>
            <person name="Guiguen Y."/>
        </authorList>
    </citation>
    <scope>NUCLEOTIDE SEQUENCE [LARGE SCALE GENOMIC DNA]</scope>
    <source>
        <strain evidence="5">Up_M1</strain>
        <tissue evidence="5">Testis</tissue>
    </source>
</reference>
<dbReference type="AlphaFoldDB" id="A0ABD0WQ87"/>
<keyword evidence="2" id="KW-0964">Secreted</keyword>
<keyword evidence="6" id="KW-1185">Reference proteome</keyword>
<dbReference type="Gene3D" id="2.40.128.20">
    <property type="match status" value="1"/>
</dbReference>
<organism evidence="5 6">
    <name type="scientific">Umbra pygmaea</name>
    <name type="common">Eastern mudminnow</name>
    <dbReference type="NCBI Taxonomy" id="75934"/>
    <lineage>
        <taxon>Eukaryota</taxon>
        <taxon>Metazoa</taxon>
        <taxon>Chordata</taxon>
        <taxon>Craniata</taxon>
        <taxon>Vertebrata</taxon>
        <taxon>Euteleostomi</taxon>
        <taxon>Actinopterygii</taxon>
        <taxon>Neopterygii</taxon>
        <taxon>Teleostei</taxon>
        <taxon>Protacanthopterygii</taxon>
        <taxon>Esociformes</taxon>
        <taxon>Umbridae</taxon>
        <taxon>Umbra</taxon>
    </lineage>
</organism>
<protein>
    <recommendedName>
        <fullName evidence="7">Apolipoprotein M</fullName>
    </recommendedName>
</protein>
<dbReference type="PANTHER" id="PTHR11967:SF2">
    <property type="entry name" value="ALPHA-1-ACID GLYCOPROTEIN 1"/>
    <property type="match status" value="1"/>
</dbReference>
<gene>
    <name evidence="5" type="ORF">UPYG_G00255820</name>
</gene>
<dbReference type="GO" id="GO:0005576">
    <property type="term" value="C:extracellular region"/>
    <property type="evidence" value="ECO:0007669"/>
    <property type="project" value="UniProtKB-SubCell"/>
</dbReference>
<evidence type="ECO:0008006" key="7">
    <source>
        <dbReference type="Google" id="ProtNLM"/>
    </source>
</evidence>
<comment type="caution">
    <text evidence="5">The sequence shown here is derived from an EMBL/GenBank/DDBJ whole genome shotgun (WGS) entry which is preliminary data.</text>
</comment>
<dbReference type="SUPFAM" id="SSF50814">
    <property type="entry name" value="Lipocalins"/>
    <property type="match status" value="1"/>
</dbReference>
<dbReference type="Proteomes" id="UP001557470">
    <property type="component" value="Unassembled WGS sequence"/>
</dbReference>
<dbReference type="EMBL" id="JAGEUA010000008">
    <property type="protein sequence ID" value="KAL0967706.1"/>
    <property type="molecule type" value="Genomic_DNA"/>
</dbReference>
<name>A0ABD0WQ87_UMBPY</name>